<feature type="transmembrane region" description="Helical" evidence="6">
    <location>
        <begin position="161"/>
        <end position="183"/>
    </location>
</feature>
<evidence type="ECO:0000313" key="13">
    <source>
        <dbReference type="RefSeq" id="XP_031751728.1"/>
    </source>
</evidence>
<dbReference type="RefSeq" id="XP_031751728.1">
    <property type="nucleotide sequence ID" value="XM_031895868.1"/>
</dbReference>
<dbReference type="Xenbase" id="XB-GENE-1000874">
    <property type="gene designation" value="rhbdd2"/>
</dbReference>
<organism evidence="8">
    <name type="scientific">Xenopus tropicalis</name>
    <name type="common">Western clawed frog</name>
    <name type="synonym">Silurana tropicalis</name>
    <dbReference type="NCBI Taxonomy" id="8364"/>
    <lineage>
        <taxon>Eukaryota</taxon>
        <taxon>Metazoa</taxon>
        <taxon>Chordata</taxon>
        <taxon>Craniata</taxon>
        <taxon>Vertebrata</taxon>
        <taxon>Euteleostomi</taxon>
        <taxon>Amphibia</taxon>
        <taxon>Batrachia</taxon>
        <taxon>Anura</taxon>
        <taxon>Pipoidea</taxon>
        <taxon>Pipidae</taxon>
        <taxon>Xenopodinae</taxon>
        <taxon>Xenopus</taxon>
        <taxon>Silurana</taxon>
    </lineage>
</organism>
<evidence type="ECO:0000256" key="2">
    <source>
        <dbReference type="ARBA" id="ARBA00022692"/>
    </source>
</evidence>
<reference evidence="9" key="4">
    <citation type="submission" date="2011-06" db="UniProtKB">
        <authorList>
            <consortium name="Ensembl"/>
        </authorList>
    </citation>
    <scope>IDENTIFICATION</scope>
</reference>
<name>Q6DEX4_XENTR</name>
<dbReference type="AGR" id="Xenbase:XB-GENE-1000874"/>
<dbReference type="KEGG" id="xtr:448627"/>
<evidence type="ECO:0000313" key="11">
    <source>
        <dbReference type="Proteomes" id="UP000008143"/>
    </source>
</evidence>
<keyword evidence="3 6" id="KW-1133">Transmembrane helix</keyword>
<dbReference type="Pfam" id="PF01694">
    <property type="entry name" value="Rhomboid"/>
    <property type="match status" value="1"/>
</dbReference>
<evidence type="ECO:0000313" key="14">
    <source>
        <dbReference type="Xenbase" id="XB-GENE-1000874"/>
    </source>
</evidence>
<protein>
    <submittedName>
        <fullName evidence="9">Rhomboid domain-containing 2</fullName>
    </submittedName>
    <submittedName>
        <fullName evidence="12 13">Rhomboid domain-containing protein 2</fullName>
    </submittedName>
    <submittedName>
        <fullName evidence="8">Rhomboid, veinlet-like 7 (Drosophila)</fullName>
    </submittedName>
    <submittedName>
        <fullName evidence="10">TBCC domain-containing protein 1</fullName>
    </submittedName>
</protein>
<gene>
    <name evidence="9 12 13 14" type="primary">rhbdd2</name>
    <name evidence="12 13" type="synonym">npd007</name>
    <name evidence="8 12 13" type="synonym">rhbdl7</name>
    <name evidence="10" type="synonym">tbccd1</name>
</gene>
<dbReference type="GeneTree" id="ENSGT00470000042284"/>
<feature type="transmembrane region" description="Helical" evidence="6">
    <location>
        <begin position="71"/>
        <end position="95"/>
    </location>
</feature>
<feature type="region of interest" description="Disordered" evidence="5">
    <location>
        <begin position="321"/>
        <end position="348"/>
    </location>
</feature>
<sequence>MEKYGEVRESWRKSVLSWLPHVQLTTGVVLTVLTSLIVSAPALIKVDNKDDVGPLFDLEPGSLGITTGYKLFIYIYFHEDFSSLVCSTLIIWFFGGGFEENVGTAKFWLLTPFFAVSSGLLYLAILATGLSFQANVTVQGFTSVAFTMLSVFTIRSHFKRMLFFGFMVPTKMLPLFFLILALFLPHAPVLSNVCGILVGIAYGMSGFFCLDLPESIMSRIDQIFLCRLLKRIPIWTYVPGSSAERNAAQSRKINPPPGSYPTQQFYTTPQGLHEAYSPYHNPKASGLVSPAMAPVGPSPYSMTSPPGAFYQTHHMCSGGHSHLDASTSTTVGGVGVPPGNDLQQVRTQ</sequence>
<dbReference type="OMA" id="GAVIIWR"/>
<dbReference type="HOGENOM" id="CLU_068482_0_0_1"/>
<dbReference type="PANTHER" id="PTHR43066">
    <property type="entry name" value="RHOMBOID-RELATED PROTEIN"/>
    <property type="match status" value="1"/>
</dbReference>
<accession>Q6DEX4</accession>
<evidence type="ECO:0000256" key="5">
    <source>
        <dbReference type="SAM" id="MobiDB-lite"/>
    </source>
</evidence>
<comment type="subcellular location">
    <subcellularLocation>
        <location evidence="1">Membrane</location>
        <topology evidence="1">Multi-pass membrane protein</topology>
    </subcellularLocation>
</comment>
<dbReference type="Ensembl" id="ENSXETT00000029267">
    <property type="protein sequence ID" value="ENSXETP00000029267"/>
    <property type="gene ID" value="ENSXETG00000013351"/>
</dbReference>
<evidence type="ECO:0000259" key="7">
    <source>
        <dbReference type="Pfam" id="PF01694"/>
    </source>
</evidence>
<dbReference type="GeneID" id="448627"/>
<evidence type="ECO:0000313" key="9">
    <source>
        <dbReference type="Ensembl" id="ENSXETP00000017254"/>
    </source>
</evidence>
<reference evidence="12 13" key="5">
    <citation type="submission" date="2025-04" db="UniProtKB">
        <authorList>
            <consortium name="RefSeq"/>
        </authorList>
    </citation>
    <scope>IDENTIFICATION</scope>
    <source>
        <strain evidence="13">Nigerian</strain>
        <tissue evidence="13">Liver and blood</tissue>
    </source>
</reference>
<dbReference type="Xenbase" id="XB-GENE-5736157">
    <property type="gene designation" value="tbccd1"/>
</dbReference>
<feature type="transmembrane region" description="Helical" evidence="6">
    <location>
        <begin position="107"/>
        <end position="130"/>
    </location>
</feature>
<dbReference type="SUPFAM" id="SSF144091">
    <property type="entry name" value="Rhomboid-like"/>
    <property type="match status" value="1"/>
</dbReference>
<dbReference type="GO" id="GO:0004252">
    <property type="term" value="F:serine-type endopeptidase activity"/>
    <property type="evidence" value="ECO:0007669"/>
    <property type="project" value="InterPro"/>
</dbReference>
<dbReference type="EMBL" id="BC076969">
    <property type="protein sequence ID" value="AAH76969.1"/>
    <property type="molecule type" value="mRNA"/>
</dbReference>
<dbReference type="OrthoDB" id="10257275at2759"/>
<feature type="transmembrane region" description="Helical" evidence="6">
    <location>
        <begin position="136"/>
        <end position="154"/>
    </location>
</feature>
<dbReference type="PaxDb" id="8364-ENSXETP00000017254"/>
<accession>F7A3X5</accession>
<dbReference type="STRING" id="8364.ENSXETP00000029267"/>
<evidence type="ECO:0000313" key="12">
    <source>
        <dbReference type="RefSeq" id="NP_001006862.1"/>
    </source>
</evidence>
<evidence type="ECO:0000256" key="6">
    <source>
        <dbReference type="SAM" id="Phobius"/>
    </source>
</evidence>
<dbReference type="Proteomes" id="UP000008143">
    <property type="component" value="Chromosome 2"/>
</dbReference>
<dbReference type="Bgee" id="ENSXETG00000003427">
    <property type="expression patterns" value="Expressed in egg cell and 17 other cell types or tissues"/>
</dbReference>
<reference evidence="8" key="2">
    <citation type="submission" date="2004-07" db="EMBL/GenBank/DDBJ databases">
        <authorList>
            <consortium name="NIH - Xenopus Gene Collection (XGC) project"/>
        </authorList>
    </citation>
    <scope>NUCLEOTIDE SEQUENCE [LARGE SCALE MRNA]</scope>
    <source>
        <tissue evidence="8">Embryo</tissue>
    </source>
</reference>
<dbReference type="eggNOG" id="KOG2632">
    <property type="taxonomic scope" value="Eukaryota"/>
</dbReference>
<dbReference type="CTD" id="57414"/>
<dbReference type="GeneTree" id="ENSGT00940000165977"/>
<feature type="domain" description="Peptidase S54 rhomboid" evidence="7">
    <location>
        <begin position="69"/>
        <end position="204"/>
    </location>
</feature>
<feature type="transmembrane region" description="Helical" evidence="6">
    <location>
        <begin position="21"/>
        <end position="44"/>
    </location>
</feature>
<dbReference type="MEROPS" id="S54.955"/>
<proteinExistence type="evidence at transcript level"/>
<keyword evidence="11" id="KW-1185">Reference proteome</keyword>
<reference evidence="9" key="3">
    <citation type="journal article" date="2010" name="Science">
        <title>The genome of the Western clawed frog Xenopus tropicalis.</title>
        <authorList>
            <person name="Hellsten U."/>
            <person name="Harland R.M."/>
            <person name="Gilchrist M.J."/>
            <person name="Hendrix D."/>
            <person name="Jurka J."/>
            <person name="Kapitonov V."/>
            <person name="Ovcharenko I."/>
            <person name="Putnam N.H."/>
            <person name="Shu S."/>
            <person name="Taher L."/>
            <person name="Blitz I.L."/>
            <person name="Blumberg B."/>
            <person name="Dichmann D.S."/>
            <person name="Dubchak I."/>
            <person name="Amaya E."/>
            <person name="Detter J.C."/>
            <person name="Fletcher R."/>
            <person name="Gerhard D.S."/>
            <person name="Goodstein D."/>
            <person name="Graves T."/>
            <person name="Grigoriev I.V."/>
            <person name="Grimwood J."/>
            <person name="Kawashima T."/>
            <person name="Lindquist E."/>
            <person name="Lucas S.M."/>
            <person name="Mead P.E."/>
            <person name="Mitros T."/>
            <person name="Ogino H."/>
            <person name="Ohta Y."/>
            <person name="Poliakov A.V."/>
            <person name="Pollet N."/>
            <person name="Robert J."/>
            <person name="Salamov A."/>
            <person name="Sater A.K."/>
            <person name="Schmutz J."/>
            <person name="Terry A."/>
            <person name="Vize P.D."/>
            <person name="Warren W.C."/>
            <person name="Wells D."/>
            <person name="Wills A."/>
            <person name="Wilson R.K."/>
            <person name="Zimmerman L.B."/>
            <person name="Zorn A.M."/>
            <person name="Grainger R."/>
            <person name="Grammer T."/>
            <person name="Khokha M.K."/>
            <person name="Richardson P.M."/>
            <person name="Rokhsar D.S."/>
        </authorList>
    </citation>
    <scope>NUCLEOTIDE SEQUENCE [LARGE SCALE GENOMIC DNA]</scope>
    <source>
        <strain evidence="9">Nigerian</strain>
    </source>
</reference>
<dbReference type="PANTHER" id="PTHR43066:SF13">
    <property type="entry name" value="RHOMBOID DOMAIN-CONTAINING PROTEIN 2"/>
    <property type="match status" value="1"/>
</dbReference>
<evidence type="ECO:0000313" key="10">
    <source>
        <dbReference type="Ensembl" id="ENSXETP00000029267"/>
    </source>
</evidence>
<dbReference type="Gene3D" id="1.20.1540.10">
    <property type="entry name" value="Rhomboid-like"/>
    <property type="match status" value="1"/>
</dbReference>
<dbReference type="Ensembl" id="ENSXETT00000017254">
    <property type="protein sequence ID" value="ENSXETP00000017254"/>
    <property type="gene ID" value="ENSXETG00000003427"/>
</dbReference>
<reference evidence="12" key="1">
    <citation type="journal article" date="2002" name="Dev. Dyn.">
        <title>Genetic and genomic tools for Xenopus research: The NIH Xenopus initiative.</title>
        <authorList>
            <person name="Klein S.L."/>
            <person name="Strausberg R.L."/>
            <person name="Wagner L."/>
            <person name="Pontius J."/>
            <person name="Clifton S.W."/>
            <person name="Richardson P."/>
        </authorList>
    </citation>
    <scope>NUCLEOTIDE SEQUENCE</scope>
</reference>
<keyword evidence="4 6" id="KW-0472">Membrane</keyword>
<dbReference type="GO" id="GO:0016020">
    <property type="term" value="C:membrane"/>
    <property type="evidence" value="ECO:0007669"/>
    <property type="project" value="UniProtKB-SubCell"/>
</dbReference>
<dbReference type="InterPro" id="IPR035952">
    <property type="entry name" value="Rhomboid-like_sf"/>
</dbReference>
<dbReference type="DNASU" id="448627"/>
<dbReference type="RefSeq" id="NP_001006862.1">
    <property type="nucleotide sequence ID" value="NM_001006861.1"/>
</dbReference>
<evidence type="ECO:0000256" key="4">
    <source>
        <dbReference type="ARBA" id="ARBA00023136"/>
    </source>
</evidence>
<keyword evidence="2 6" id="KW-0812">Transmembrane</keyword>
<feature type="transmembrane region" description="Helical" evidence="6">
    <location>
        <begin position="189"/>
        <end position="210"/>
    </location>
</feature>
<dbReference type="ExpressionAtlas" id="Q6DEX4">
    <property type="expression patterns" value="baseline"/>
</dbReference>
<evidence type="ECO:0000256" key="3">
    <source>
        <dbReference type="ARBA" id="ARBA00022989"/>
    </source>
</evidence>
<dbReference type="AlphaFoldDB" id="Q6DEX4"/>
<dbReference type="InterPro" id="IPR022764">
    <property type="entry name" value="Peptidase_S54_rhomboid_dom"/>
</dbReference>
<evidence type="ECO:0000256" key="1">
    <source>
        <dbReference type="ARBA" id="ARBA00004141"/>
    </source>
</evidence>
<evidence type="ECO:0000313" key="8">
    <source>
        <dbReference type="EMBL" id="AAH76969.1"/>
    </source>
</evidence>